<reference evidence="2" key="1">
    <citation type="journal article" date="1997" name="DNA Res.">
        <title>Structural analysis of Arabidopsis thaliana chromosome 5. I. Sequence features of the 1.6 Mb regions covered by twenty physically assigned P1 clones.</title>
        <authorList>
            <person name="Sato S."/>
            <person name="Kotani H."/>
            <person name="Nakamura Y."/>
            <person name="Kaneko T."/>
            <person name="Asamizu E."/>
            <person name="Fukami M."/>
            <person name="Miyajima N."/>
            <person name="Tabata S."/>
        </authorList>
    </citation>
    <scope>NUCLEOTIDE SEQUENCE [LARGE SCALE GENOMIC DNA]</scope>
</reference>
<dbReference type="GO" id="GO:0005739">
    <property type="term" value="C:mitochondrion"/>
    <property type="evidence" value="ECO:0007005"/>
    <property type="project" value="TAIR"/>
</dbReference>
<dbReference type="FunFam" id="1.10.8.270:FF:000025">
    <property type="entry name" value="TBC1 domain family member 15-like"/>
    <property type="match status" value="1"/>
</dbReference>
<dbReference type="SMART" id="SM00164">
    <property type="entry name" value="TBC"/>
    <property type="match status" value="1"/>
</dbReference>
<reference key="2">
    <citation type="journal article" date="2000" name="Nature">
        <title>Sequence and analysis of chromosome 5 of the plant Arabidopsis thaliana.</title>
        <authorList>
            <consortium name="Kazusa DNA Research Institute"/>
            <consortium name="Cold Spring Harbor and Washington University in St Louis Sequencing Consortium"/>
            <consortium name="European Union Arabidopsis Genome Sequencing Consortium"/>
            <person name="Tabata S."/>
            <person name="Kaneko T."/>
            <person name="Nakamura Y."/>
            <person name="Kotani H."/>
            <person name="Kato T."/>
            <person name="Asamizu E."/>
            <person name="Miyajima N."/>
            <person name="Sasamoto S."/>
            <person name="Kimura T."/>
            <person name="Hosouchi T."/>
            <person name="Kawashima K."/>
            <person name="Kohara M."/>
            <person name="Matsumoto M."/>
            <person name="Matsuno A."/>
            <person name="Muraki A."/>
            <person name="Nakayama S."/>
            <person name="Nakazaki N."/>
            <person name="Naruo K."/>
            <person name="Okumura S."/>
            <person name="Shinpo S."/>
            <person name="Takeuchi C."/>
            <person name="Wada T."/>
            <person name="Watanabe A."/>
            <person name="Yamada M."/>
            <person name="Yasuda M."/>
            <person name="Sato S."/>
            <person name="de la Bastide M."/>
            <person name="Huang E."/>
            <person name="Spiegel L."/>
            <person name="Gnoj L."/>
            <person name="O'Shaughnessy A."/>
            <person name="Preston R."/>
            <person name="Habermann K."/>
            <person name="Murray J."/>
            <person name="Johnson D."/>
            <person name="Rohlfing T."/>
            <person name="Nelson J."/>
            <person name="Stoneking T."/>
            <person name="Pepin K."/>
            <person name="Spieth J."/>
            <person name="Sekhon M."/>
            <person name="Armstrong J."/>
            <person name="Becker M."/>
            <person name="Belter E."/>
            <person name="Cordum H."/>
            <person name="Cordes M."/>
            <person name="Courtney L."/>
            <person name="Courtney W."/>
            <person name="Dante M."/>
            <person name="Du H."/>
            <person name="Edwards J."/>
            <person name="Fryman J."/>
            <person name="Haakensen B."/>
            <person name="Lamar E."/>
            <person name="Latreille P."/>
            <person name="Leonard S."/>
            <person name="Meyer R."/>
            <person name="Mulvaney E."/>
            <person name="Ozersky P."/>
            <person name="Riley A."/>
            <person name="Strowmatt C."/>
            <person name="Wagner-McPherson C."/>
            <person name="Wollam A."/>
            <person name="Yoakum M."/>
            <person name="Bell M."/>
            <person name="Dedhia N."/>
            <person name="Parnell L."/>
            <person name="Shah R."/>
            <person name="Rodriguez M."/>
            <person name="See L.H."/>
            <person name="Vil D."/>
            <person name="Baker J."/>
            <person name="Kirchoff K."/>
            <person name="Toth K."/>
            <person name="King L."/>
            <person name="Bahret A."/>
            <person name="Miller B."/>
            <person name="Marra M."/>
            <person name="Martienssen R."/>
            <person name="McCombie W.R."/>
            <person name="Wilson R.K."/>
            <person name="Murphy G."/>
            <person name="Bancroft I."/>
            <person name="Volckaert G."/>
            <person name="Wambutt R."/>
            <person name="Dusterhoft A."/>
            <person name="Stiekema W."/>
            <person name="Pohl T."/>
            <person name="Entian K.D."/>
            <person name="Terryn N."/>
            <person name="Hartley N."/>
            <person name="Bent E."/>
            <person name="Johnson S."/>
            <person name="Langham S.A."/>
            <person name="McCullagh B."/>
            <person name="Robben J."/>
            <person name="Grymonprez B."/>
            <person name="Zimmermann W."/>
            <person name="Ramsperger U."/>
            <person name="Wedler H."/>
            <person name="Balke K."/>
            <person name="Wedler E."/>
            <person name="Peters S."/>
            <person name="van Staveren M."/>
            <person name="Dirkse W."/>
            <person name="Mooijman P."/>
            <person name="Lankhorst R.K."/>
            <person name="Weitzenegger T."/>
            <person name="Bothe G."/>
            <person name="Rose M."/>
            <person name="Hauf J."/>
            <person name="Berneiser S."/>
            <person name="Hempel S."/>
            <person name="Feldpausch M."/>
            <person name="Lamberth S."/>
            <person name="Villarroel R."/>
            <person name="Gielen J."/>
            <person name="Ardiles W."/>
            <person name="Bents O."/>
            <person name="Lemcke K."/>
            <person name="Kolesov G."/>
            <person name="Mayer K."/>
            <person name="Rudd S."/>
            <person name="Schoof H."/>
            <person name="Schueller C."/>
            <person name="Zaccaria P."/>
            <person name="Mewes H.W."/>
            <person name="Bevan M."/>
            <person name="Fransz P."/>
        </authorList>
    </citation>
    <scope>NUCLEOTIDE SEQUENCE [LARGE SCALE GENOMIC DNA]</scope>
    <source>
        <strain>cv. Columbia</strain>
    </source>
</reference>
<evidence type="ECO:0000259" key="1">
    <source>
        <dbReference type="PROSITE" id="PS50086"/>
    </source>
</evidence>
<dbReference type="InterPro" id="IPR000195">
    <property type="entry name" value="Rab-GAP-TBC_dom"/>
</dbReference>
<dbReference type="PROSITE" id="PS50086">
    <property type="entry name" value="TBC_RABGAP"/>
    <property type="match status" value="1"/>
</dbReference>
<protein>
    <submittedName>
        <fullName evidence="2">Similarity to GTPase activating protein</fullName>
    </submittedName>
</protein>
<dbReference type="PANTHER" id="PTHR22957">
    <property type="entry name" value="TBC1 DOMAIN FAMILY MEMBER GTPASE-ACTIVATING PROTEIN"/>
    <property type="match status" value="1"/>
</dbReference>
<dbReference type="AlphaFoldDB" id="Q9FFV0"/>
<accession>Q9FFV0</accession>
<dbReference type="Gene3D" id="1.10.472.80">
    <property type="entry name" value="Ypt/Rab-GAP domain of gyp1p, domain 3"/>
    <property type="match status" value="1"/>
</dbReference>
<sequence>MWGAAAEPADSYYLIRPECTDVPNTKFKIKPGKTLSVRKWQAAFTTEGFLDIGKTLSRIQRGGIHPSIRGEVWEFLLGCYDPKSTFEEREQIRQRRRLQYASWKEECKQMFPVIGSGGFITAPVITNKGEPIYDPIVLQETNLGANGSDFFKDLASRGPLDQKVIQWLLTLHQIGLDVNRTDRTLVFYEKKENLSKLWDILALYAWIDNDVGYCQGMSDLCSPMIMLLEDEADAFWCFERLMRRLRGNFRDTGRSVGVEAQLTHLASITQIIDPKLHHHLEKLGGGDYLFAIRMIMVQFRREFSFCDSLYLWEMMWALEYDPEMYSLYEEPQFEGERIEGSSKGKPKSINQCGKYERENMKNGGKSAEGPLPISVFLVASVLKDKSSKLMTEARGLDDVVKILNDITGNLDAKKACTGAMKLHKKYLKKVCFILL</sequence>
<feature type="domain" description="Rab-GAP TBC" evidence="1">
    <location>
        <begin position="63"/>
        <end position="319"/>
    </location>
</feature>
<dbReference type="TAIR" id="AT5G54780"/>
<proteinExistence type="predicted"/>
<evidence type="ECO:0000313" key="2">
    <source>
        <dbReference type="EMBL" id="BAB08757.1"/>
    </source>
</evidence>
<organism evidence="2">
    <name type="scientific">Arabidopsis thaliana</name>
    <name type="common">Mouse-ear cress</name>
    <dbReference type="NCBI Taxonomy" id="3702"/>
    <lineage>
        <taxon>Eukaryota</taxon>
        <taxon>Viridiplantae</taxon>
        <taxon>Streptophyta</taxon>
        <taxon>Embryophyta</taxon>
        <taxon>Tracheophyta</taxon>
        <taxon>Spermatophyta</taxon>
        <taxon>Magnoliopsida</taxon>
        <taxon>eudicotyledons</taxon>
        <taxon>Gunneridae</taxon>
        <taxon>Pentapetalae</taxon>
        <taxon>rosids</taxon>
        <taxon>malvids</taxon>
        <taxon>Brassicales</taxon>
        <taxon>Brassicaceae</taxon>
        <taxon>Camelineae</taxon>
        <taxon>Arabidopsis</taxon>
    </lineage>
</organism>
<dbReference type="InterPro" id="IPR035969">
    <property type="entry name" value="Rab-GAP_TBC_sf"/>
</dbReference>
<dbReference type="PANTHER" id="PTHR22957:SF597">
    <property type="entry name" value="RAB-GAP TBC DOMAIN-CONTAINING PROTEIN"/>
    <property type="match status" value="1"/>
</dbReference>
<name>Q9FFV0_ARATH</name>
<dbReference type="EMBL" id="AB005232">
    <property type="protein sequence ID" value="BAB08757.1"/>
    <property type="molecule type" value="Genomic_DNA"/>
</dbReference>
<dbReference type="SUPFAM" id="SSF47923">
    <property type="entry name" value="Ypt/Rab-GAP domain of gyp1p"/>
    <property type="match status" value="2"/>
</dbReference>
<dbReference type="Pfam" id="PF00566">
    <property type="entry name" value="RabGAP-TBC"/>
    <property type="match status" value="1"/>
</dbReference>
<dbReference type="ExpressionAtlas" id="Q9FFV0">
    <property type="expression patterns" value="baseline and differential"/>
</dbReference>
<dbReference type="Gene3D" id="1.10.8.270">
    <property type="entry name" value="putative rabgap domain of human tbc1 domain family member 14 like domains"/>
    <property type="match status" value="1"/>
</dbReference>